<evidence type="ECO:0000256" key="10">
    <source>
        <dbReference type="RuleBase" id="RU000461"/>
    </source>
</evidence>
<dbReference type="GO" id="GO:0020037">
    <property type="term" value="F:heme binding"/>
    <property type="evidence" value="ECO:0007669"/>
    <property type="project" value="InterPro"/>
</dbReference>
<evidence type="ECO:0000256" key="6">
    <source>
        <dbReference type="ARBA" id="ARBA00023002"/>
    </source>
</evidence>
<dbReference type="InterPro" id="IPR017972">
    <property type="entry name" value="Cyt_P450_CS"/>
</dbReference>
<keyword evidence="5 9" id="KW-0479">Metal-binding</keyword>
<dbReference type="AlphaFoldDB" id="A0A1X6MQC1"/>
<dbReference type="OrthoDB" id="1470350at2759"/>
<dbReference type="Proteomes" id="UP000194127">
    <property type="component" value="Unassembled WGS sequence"/>
</dbReference>
<dbReference type="PRINTS" id="PR00463">
    <property type="entry name" value="EP450I"/>
</dbReference>
<dbReference type="PRINTS" id="PR00385">
    <property type="entry name" value="P450"/>
</dbReference>
<dbReference type="GO" id="GO:0004497">
    <property type="term" value="F:monooxygenase activity"/>
    <property type="evidence" value="ECO:0007669"/>
    <property type="project" value="UniProtKB-KW"/>
</dbReference>
<comment type="similarity">
    <text evidence="3 10">Belongs to the cytochrome P450 family.</text>
</comment>
<dbReference type="GeneID" id="36331691"/>
<comment type="cofactor">
    <cofactor evidence="1 9">
        <name>heme</name>
        <dbReference type="ChEBI" id="CHEBI:30413"/>
    </cofactor>
</comment>
<evidence type="ECO:0000256" key="9">
    <source>
        <dbReference type="PIRSR" id="PIRSR602401-1"/>
    </source>
</evidence>
<dbReference type="InterPro" id="IPR036396">
    <property type="entry name" value="Cyt_P450_sf"/>
</dbReference>
<name>A0A1X6MQC1_9APHY</name>
<evidence type="ECO:0000256" key="8">
    <source>
        <dbReference type="ARBA" id="ARBA00023033"/>
    </source>
</evidence>
<comment type="pathway">
    <text evidence="2">Secondary metabolite biosynthesis.</text>
</comment>
<proteinExistence type="inferred from homology"/>
<evidence type="ECO:0000256" key="1">
    <source>
        <dbReference type="ARBA" id="ARBA00001971"/>
    </source>
</evidence>
<evidence type="ECO:0000256" key="5">
    <source>
        <dbReference type="ARBA" id="ARBA00022723"/>
    </source>
</evidence>
<feature type="binding site" description="axial binding residue" evidence="9">
    <location>
        <position position="477"/>
    </location>
    <ligand>
        <name>heme</name>
        <dbReference type="ChEBI" id="CHEBI:30413"/>
    </ligand>
    <ligandPart>
        <name>Fe</name>
        <dbReference type="ChEBI" id="CHEBI:18248"/>
    </ligandPart>
</feature>
<dbReference type="EMBL" id="KZ110604">
    <property type="protein sequence ID" value="OSX58479.1"/>
    <property type="molecule type" value="Genomic_DNA"/>
</dbReference>
<accession>A0A1X6MQC1</accession>
<dbReference type="InterPro" id="IPR001128">
    <property type="entry name" value="Cyt_P450"/>
</dbReference>
<dbReference type="InterPro" id="IPR002401">
    <property type="entry name" value="Cyt_P450_E_grp-I"/>
</dbReference>
<dbReference type="PROSITE" id="PS00086">
    <property type="entry name" value="CYTOCHROME_P450"/>
    <property type="match status" value="1"/>
</dbReference>
<keyword evidence="7 9" id="KW-0408">Iron</keyword>
<dbReference type="PANTHER" id="PTHR24305:SF166">
    <property type="entry name" value="CYTOCHROME P450 12A4, MITOCHONDRIAL-RELATED"/>
    <property type="match status" value="1"/>
</dbReference>
<dbReference type="InterPro" id="IPR050121">
    <property type="entry name" value="Cytochrome_P450_monoxygenase"/>
</dbReference>
<evidence type="ECO:0000313" key="12">
    <source>
        <dbReference type="Proteomes" id="UP000194127"/>
    </source>
</evidence>
<keyword evidence="8 10" id="KW-0503">Monooxygenase</keyword>
<evidence type="ECO:0000313" key="11">
    <source>
        <dbReference type="EMBL" id="OSX58479.1"/>
    </source>
</evidence>
<reference evidence="11 12" key="1">
    <citation type="submission" date="2017-04" db="EMBL/GenBank/DDBJ databases">
        <title>Genome Sequence of the Model Brown-Rot Fungus Postia placenta SB12.</title>
        <authorList>
            <consortium name="DOE Joint Genome Institute"/>
            <person name="Gaskell J."/>
            <person name="Kersten P."/>
            <person name="Larrondo L.F."/>
            <person name="Canessa P."/>
            <person name="Martinez D."/>
            <person name="Hibbett D."/>
            <person name="Schmoll M."/>
            <person name="Kubicek C.P."/>
            <person name="Martinez A.T."/>
            <person name="Yadav J."/>
            <person name="Master E."/>
            <person name="Magnuson J.K."/>
            <person name="James T."/>
            <person name="Yaver D."/>
            <person name="Berka R."/>
            <person name="Labutti K."/>
            <person name="Lipzen A."/>
            <person name="Aerts A."/>
            <person name="Barry K."/>
            <person name="Henrissat B."/>
            <person name="Blanchette R."/>
            <person name="Grigoriev I."/>
            <person name="Cullen D."/>
        </authorList>
    </citation>
    <scope>NUCLEOTIDE SEQUENCE [LARGE SCALE GENOMIC DNA]</scope>
    <source>
        <strain evidence="11 12">MAD-698-R-SB12</strain>
    </source>
</reference>
<evidence type="ECO:0000256" key="7">
    <source>
        <dbReference type="ARBA" id="ARBA00023004"/>
    </source>
</evidence>
<keyword evidence="4 9" id="KW-0349">Heme</keyword>
<dbReference type="Pfam" id="PF00067">
    <property type="entry name" value="p450"/>
    <property type="match status" value="1"/>
</dbReference>
<keyword evidence="12" id="KW-1185">Reference proteome</keyword>
<evidence type="ECO:0008006" key="13">
    <source>
        <dbReference type="Google" id="ProtNLM"/>
    </source>
</evidence>
<dbReference type="Gene3D" id="1.10.630.10">
    <property type="entry name" value="Cytochrome P450"/>
    <property type="match status" value="1"/>
</dbReference>
<evidence type="ECO:0000256" key="2">
    <source>
        <dbReference type="ARBA" id="ARBA00005179"/>
    </source>
</evidence>
<dbReference type="GO" id="GO:0005506">
    <property type="term" value="F:iron ion binding"/>
    <property type="evidence" value="ECO:0007669"/>
    <property type="project" value="InterPro"/>
</dbReference>
<dbReference type="GO" id="GO:0016705">
    <property type="term" value="F:oxidoreductase activity, acting on paired donors, with incorporation or reduction of molecular oxygen"/>
    <property type="evidence" value="ECO:0007669"/>
    <property type="project" value="InterPro"/>
</dbReference>
<evidence type="ECO:0000256" key="4">
    <source>
        <dbReference type="ARBA" id="ARBA00022617"/>
    </source>
</evidence>
<keyword evidence="6 10" id="KW-0560">Oxidoreductase</keyword>
<sequence length="541" mass="60542">MEDYLALPVLIATILLYTLYKRLTRISIADIPGPERHSFWTGNWQQLRREEVGTMDNEWRDAFGGIARIWHALGRDALWVSDPQAINYILGKSGYAFEKTPERRVTALLLGDEGIDGADGATHRRQRRVMEPAFSVPVVKAFFPTFMQYAESLCLQWADLIDGSPGGSSAVNIADDVNCAMVDTVCDAAFDYHTGCLQNAHNQLAKSYMNLMSAFGSRPSSARIVFDYFTEYLTPRFVAALYRNLPIRGFAKLRHNRAVAYTVAGELLEQRLMGDLPGTAQLGLMDVFARATVSPDANSRMSRSEVTSQMRIIMFAGSETMTNTLTFALLELARHPEYQHRLRAEIRAAEKDVRARGAEGIALADVEAMPFLQAFIKEVIRFHPVAPYLYRRPMENDVLPLSTPITTRSGKVIREVPIPKGLRLVLSIPRFNSDPTIWGEDAHVFNPERHLKSERNGPTGFGLYANTMTFGAGVRGCIGWRFALYELQAFLVSLVSHFDFSPTEDIARLRREHAGSMVAMLDGETEKGAQLPLRVSLAARD</sequence>
<dbReference type="PANTHER" id="PTHR24305">
    <property type="entry name" value="CYTOCHROME P450"/>
    <property type="match status" value="1"/>
</dbReference>
<protein>
    <recommendedName>
        <fullName evidence="13">Cytochrome P450</fullName>
    </recommendedName>
</protein>
<organism evidence="11 12">
    <name type="scientific">Postia placenta MAD-698-R-SB12</name>
    <dbReference type="NCBI Taxonomy" id="670580"/>
    <lineage>
        <taxon>Eukaryota</taxon>
        <taxon>Fungi</taxon>
        <taxon>Dikarya</taxon>
        <taxon>Basidiomycota</taxon>
        <taxon>Agaricomycotina</taxon>
        <taxon>Agaricomycetes</taxon>
        <taxon>Polyporales</taxon>
        <taxon>Adustoporiaceae</taxon>
        <taxon>Rhodonia</taxon>
    </lineage>
</organism>
<dbReference type="RefSeq" id="XP_024335273.1">
    <property type="nucleotide sequence ID" value="XM_024486742.1"/>
</dbReference>
<gene>
    <name evidence="11" type="ORF">POSPLADRAFT_1153402</name>
</gene>
<evidence type="ECO:0000256" key="3">
    <source>
        <dbReference type="ARBA" id="ARBA00010617"/>
    </source>
</evidence>
<dbReference type="SUPFAM" id="SSF48264">
    <property type="entry name" value="Cytochrome P450"/>
    <property type="match status" value="1"/>
</dbReference>
<dbReference type="STRING" id="670580.A0A1X6MQC1"/>